<dbReference type="RefSeq" id="XP_025594631.1">
    <property type="nucleotide sequence ID" value="XM_025726097.2"/>
</dbReference>
<keyword evidence="2" id="KW-1185">Reference proteome</keyword>
<reference evidence="2" key="1">
    <citation type="submission" date="2014-10" db="EMBL/GenBank/DDBJ databases">
        <authorList>
            <person name="King R."/>
        </authorList>
    </citation>
    <scope>NUCLEOTIDE SEQUENCE [LARGE SCALE GENOMIC DNA]</scope>
    <source>
        <strain evidence="2">A3/5</strain>
    </source>
</reference>
<dbReference type="STRING" id="56646.A0A2L2TXM6"/>
<dbReference type="GeneID" id="37262631"/>
<name>A0A2L2TXM6_9HYPO</name>
<dbReference type="Proteomes" id="UP000245910">
    <property type="component" value="Chromosome III"/>
</dbReference>
<dbReference type="KEGG" id="fvn:FVRRES_10994"/>
<evidence type="ECO:0008006" key="3">
    <source>
        <dbReference type="Google" id="ProtNLM"/>
    </source>
</evidence>
<protein>
    <recommendedName>
        <fullName evidence="3">Transcription factor domain-containing protein</fullName>
    </recommendedName>
</protein>
<proteinExistence type="predicted"/>
<dbReference type="EMBL" id="LN649231">
    <property type="protein sequence ID" value="CEI70917.1"/>
    <property type="molecule type" value="Genomic_DNA"/>
</dbReference>
<organism evidence="1 2">
    <name type="scientific">Fusarium venenatum</name>
    <dbReference type="NCBI Taxonomy" id="56646"/>
    <lineage>
        <taxon>Eukaryota</taxon>
        <taxon>Fungi</taxon>
        <taxon>Dikarya</taxon>
        <taxon>Ascomycota</taxon>
        <taxon>Pezizomycotina</taxon>
        <taxon>Sordariomycetes</taxon>
        <taxon>Hypocreomycetidae</taxon>
        <taxon>Hypocreales</taxon>
        <taxon>Nectriaceae</taxon>
        <taxon>Fusarium</taxon>
    </lineage>
</organism>
<dbReference type="AlphaFoldDB" id="A0A2L2TXM6"/>
<sequence>MNPAVLDDGADHERKGFRALVLVELFFRLLHDKPAILIENISEWRVNFPSITTAQEVPEHVATNLTLVVKTRLTFLLLRFEMLCRDTEDRDSVITGAEELCEGIESLIYGWSMIDSMAAYKDVAGFWWKLYDVTLTAYSAVMVMGRKIAVLRSVLAEPSEAIDDVSTTPFSLEIA</sequence>
<evidence type="ECO:0000313" key="1">
    <source>
        <dbReference type="EMBL" id="CEI70917.1"/>
    </source>
</evidence>
<evidence type="ECO:0000313" key="2">
    <source>
        <dbReference type="Proteomes" id="UP000245910"/>
    </source>
</evidence>
<accession>A0A2L2TXM6</accession>